<proteinExistence type="predicted"/>
<keyword evidence="2" id="KW-1185">Reference proteome</keyword>
<organism evidence="1 2">
    <name type="scientific">Rhododendron molle</name>
    <name type="common">Chinese azalea</name>
    <name type="synonym">Azalea mollis</name>
    <dbReference type="NCBI Taxonomy" id="49168"/>
    <lineage>
        <taxon>Eukaryota</taxon>
        <taxon>Viridiplantae</taxon>
        <taxon>Streptophyta</taxon>
        <taxon>Embryophyta</taxon>
        <taxon>Tracheophyta</taxon>
        <taxon>Spermatophyta</taxon>
        <taxon>Magnoliopsida</taxon>
        <taxon>eudicotyledons</taxon>
        <taxon>Gunneridae</taxon>
        <taxon>Pentapetalae</taxon>
        <taxon>asterids</taxon>
        <taxon>Ericales</taxon>
        <taxon>Ericaceae</taxon>
        <taxon>Ericoideae</taxon>
        <taxon>Rhodoreae</taxon>
        <taxon>Rhododendron</taxon>
    </lineage>
</organism>
<accession>A0ACC0NUP7</accession>
<protein>
    <submittedName>
        <fullName evidence="1">Uncharacterized protein</fullName>
    </submittedName>
</protein>
<reference evidence="1" key="1">
    <citation type="submission" date="2022-02" db="EMBL/GenBank/DDBJ databases">
        <title>Plant Genome Project.</title>
        <authorList>
            <person name="Zhang R.-G."/>
        </authorList>
    </citation>
    <scope>NUCLEOTIDE SEQUENCE</scope>
    <source>
        <strain evidence="1">AT1</strain>
    </source>
</reference>
<evidence type="ECO:0000313" key="1">
    <source>
        <dbReference type="EMBL" id="KAI8556242.1"/>
    </source>
</evidence>
<name>A0ACC0NUP7_RHOML</name>
<comment type="caution">
    <text evidence="1">The sequence shown here is derived from an EMBL/GenBank/DDBJ whole genome shotgun (WGS) entry which is preliminary data.</text>
</comment>
<dbReference type="EMBL" id="CM046392">
    <property type="protein sequence ID" value="KAI8556242.1"/>
    <property type="molecule type" value="Genomic_DNA"/>
</dbReference>
<dbReference type="Proteomes" id="UP001062846">
    <property type="component" value="Chromosome 5"/>
</dbReference>
<gene>
    <name evidence="1" type="ORF">RHMOL_Rhmol05G0237200</name>
</gene>
<evidence type="ECO:0000313" key="2">
    <source>
        <dbReference type="Proteomes" id="UP001062846"/>
    </source>
</evidence>
<sequence length="76" mass="8955">MIFAAWLSPLFPQFGTILRNYVFDRTSRQWYSDIPNRKFTDPSFLIHVPQTGVMCFPVYIGAYQWGIEAPHLKPYL</sequence>